<feature type="domain" description="PAS" evidence="9">
    <location>
        <begin position="313"/>
        <end position="388"/>
    </location>
</feature>
<dbReference type="Pfam" id="PF08448">
    <property type="entry name" value="PAS_4"/>
    <property type="match status" value="2"/>
</dbReference>
<dbReference type="AlphaFoldDB" id="A0AAW4PRM1"/>
<dbReference type="SMART" id="SM00086">
    <property type="entry name" value="PAC"/>
    <property type="match status" value="4"/>
</dbReference>
<protein>
    <recommendedName>
        <fullName evidence="2">histidine kinase</fullName>
        <ecNumber evidence="2">2.7.13.3</ecNumber>
    </recommendedName>
</protein>
<evidence type="ECO:0000256" key="6">
    <source>
        <dbReference type="ARBA" id="ARBA00023015"/>
    </source>
</evidence>
<keyword evidence="5" id="KW-0418">Kinase</keyword>
<evidence type="ECO:0000313" key="12">
    <source>
        <dbReference type="Proteomes" id="UP001430377"/>
    </source>
</evidence>
<evidence type="ECO:0000259" key="10">
    <source>
        <dbReference type="PROSITE" id="PS50113"/>
    </source>
</evidence>
<dbReference type="InterPro" id="IPR013655">
    <property type="entry name" value="PAS_fold_3"/>
</dbReference>
<dbReference type="InterPro" id="IPR035965">
    <property type="entry name" value="PAS-like_dom_sf"/>
</dbReference>
<feature type="domain" description="PAC" evidence="10">
    <location>
        <begin position="260"/>
        <end position="312"/>
    </location>
</feature>
<feature type="compositionally biased region" description="Basic residues" evidence="8">
    <location>
        <begin position="1"/>
        <end position="13"/>
    </location>
</feature>
<dbReference type="InterPro" id="IPR052162">
    <property type="entry name" value="Sensor_kinase/Photoreceptor"/>
</dbReference>
<accession>A0AAW4PRM1</accession>
<dbReference type="InterPro" id="IPR000014">
    <property type="entry name" value="PAS"/>
</dbReference>
<dbReference type="PANTHER" id="PTHR43304:SF1">
    <property type="entry name" value="PAC DOMAIN-CONTAINING PROTEIN"/>
    <property type="match status" value="1"/>
</dbReference>
<dbReference type="Pfam" id="PF15915">
    <property type="entry name" value="BAT"/>
    <property type="match status" value="1"/>
</dbReference>
<dbReference type="RefSeq" id="WP_220618743.1">
    <property type="nucleotide sequence ID" value="NZ_RKLR01000004.1"/>
</dbReference>
<dbReference type="GO" id="GO:0004673">
    <property type="term" value="F:protein histidine kinase activity"/>
    <property type="evidence" value="ECO:0007669"/>
    <property type="project" value="UniProtKB-EC"/>
</dbReference>
<evidence type="ECO:0000256" key="5">
    <source>
        <dbReference type="ARBA" id="ARBA00022777"/>
    </source>
</evidence>
<dbReference type="Pfam" id="PF13185">
    <property type="entry name" value="GAF_2"/>
    <property type="match status" value="2"/>
</dbReference>
<comment type="catalytic activity">
    <reaction evidence="1">
        <text>ATP + protein L-histidine = ADP + protein N-phospho-L-histidine.</text>
        <dbReference type="EC" id="2.7.13.3"/>
    </reaction>
</comment>
<dbReference type="Gene3D" id="3.30.450.20">
    <property type="entry name" value="PAS domain"/>
    <property type="match status" value="4"/>
</dbReference>
<proteinExistence type="predicted"/>
<dbReference type="InterPro" id="IPR031803">
    <property type="entry name" value="BAT_GAF/HTH-assoc"/>
</dbReference>
<feature type="domain" description="PAC" evidence="10">
    <location>
        <begin position="504"/>
        <end position="562"/>
    </location>
</feature>
<dbReference type="CDD" id="cd00130">
    <property type="entry name" value="PAS"/>
    <property type="match status" value="4"/>
</dbReference>
<dbReference type="InterPro" id="IPR000700">
    <property type="entry name" value="PAS-assoc_C"/>
</dbReference>
<feature type="domain" description="PAS" evidence="9">
    <location>
        <begin position="80"/>
        <end position="110"/>
    </location>
</feature>
<evidence type="ECO:0000256" key="3">
    <source>
        <dbReference type="ARBA" id="ARBA00022553"/>
    </source>
</evidence>
<dbReference type="Gene3D" id="3.30.450.40">
    <property type="match status" value="2"/>
</dbReference>
<keyword evidence="7" id="KW-0804">Transcription</keyword>
<dbReference type="Pfam" id="PF13426">
    <property type="entry name" value="PAS_9"/>
    <property type="match status" value="1"/>
</dbReference>
<feature type="region of interest" description="Disordered" evidence="8">
    <location>
        <begin position="1"/>
        <end position="50"/>
    </location>
</feature>
<evidence type="ECO:0000313" key="11">
    <source>
        <dbReference type="EMBL" id="MBX0323777.1"/>
    </source>
</evidence>
<evidence type="ECO:0000256" key="1">
    <source>
        <dbReference type="ARBA" id="ARBA00000085"/>
    </source>
</evidence>
<keyword evidence="6" id="KW-0805">Transcription regulation</keyword>
<evidence type="ECO:0000256" key="7">
    <source>
        <dbReference type="ARBA" id="ARBA00023163"/>
    </source>
</evidence>
<feature type="domain" description="PAC" evidence="10">
    <location>
        <begin position="391"/>
        <end position="442"/>
    </location>
</feature>
<dbReference type="EC" id="2.7.13.3" evidence="2"/>
<dbReference type="SUPFAM" id="SSF55785">
    <property type="entry name" value="PYP-like sensor domain (PAS domain)"/>
    <property type="match status" value="4"/>
</dbReference>
<sequence length="1119" mass="123629">MRARHLTRGRRPARISDGGAVSGASFPATAREDGRTPVHGERHRHLGPPVVACTDGGGDGFGEAPDRYRVLCQQVQRYGVFVLDTDGRVAEWGDGAGRLLGYDGDAALGEPLAAFYTDADVTADRPAETLDRAETTGEVVDEGWQVRADGTRFWSRLVVTALRSDGELVGYGVVATDRSEAPDKLRSYDTLTEAPVQLVGLAEPDGTLVEANKTALEFAGVERADVVGTPLWETHWWSHSEDARERLREAVETAATGEFVRYEATVVGADGDEITVDFSLTPVTDDAGRVVALVPEGRDVTERKQVEAELRERNRMFSTLVDNLPGMVYRCQNERGWPMSFVSAGCADLTGYDPEAIESGSVSWGEDVIHPDDREAVWTEVQAAIDERDPFTITYQIRTADGTERWVWEQGEGVFEEDELVAIEGFVTDITDRKERQRRLEAVFDQTYQFTGLLDPEGTVLEANETALEFGGLDREDVVGKPVWETGWFQIEEARERVRADVQRAADGEFVRHELDVQGADRVATIDFSIRPITDERGEVELLIPEGRDITERTRRESQLETLNDVSRELTEASSEEAVCDIAVRAARETLGLELAAVELYDSERNRLVPHARTEGVTELVGDASLFEPEDGESWQVFVESEGTVYEDIEFRADVSEPGTPLDSAIVLPLGEHGVLIAGETTPESFADAVVDLARVLAAHVETALDRIAREASLRERTSTLEAKHERLRRMDRVNDVLRDVTTALVAADSRSEIERVLCEQLAATGPYRFAWLGTRDPVSGEMRPEAWAGDESGYLDAVTVDAEASEPTGRAATERDTLVTMPARADPPFDPWEQAALERDYRAVVSVPVRYEEALYGVLSVYADDPDYLDEEEQAVLTELGELAGYAITAVERKAALMSDGRVELEFGVEDPDTALFRCVQAVGGEFELEGVVAESGEPLSVFFTLRDADPDEVREFVADAPGFGEGRHVAGDDTESLFECTVVGESIVGAVFDHGGVPKTLTSDGGTVRLVVELADDRDVREFTETFETAFESATLLARRERDWPIQTATEFRAELLDRFTDKQREAVETAYLSGFFEWPRESTGEEVAEMLGVSQPTFNRHLRASQRKLLDVLLDE</sequence>
<dbReference type="InterPro" id="IPR003018">
    <property type="entry name" value="GAF"/>
</dbReference>
<dbReference type="SMART" id="SM00091">
    <property type="entry name" value="PAS"/>
    <property type="match status" value="4"/>
</dbReference>
<dbReference type="InterPro" id="IPR007050">
    <property type="entry name" value="HTH_bacterioopsin"/>
</dbReference>
<dbReference type="Pfam" id="PF04967">
    <property type="entry name" value="HTH_10"/>
    <property type="match status" value="1"/>
</dbReference>
<dbReference type="PROSITE" id="PS50113">
    <property type="entry name" value="PAC"/>
    <property type="match status" value="3"/>
</dbReference>
<evidence type="ECO:0000256" key="8">
    <source>
        <dbReference type="SAM" id="MobiDB-lite"/>
    </source>
</evidence>
<dbReference type="SUPFAM" id="SSF55781">
    <property type="entry name" value="GAF domain-like"/>
    <property type="match status" value="2"/>
</dbReference>
<dbReference type="NCBIfam" id="TIGR00229">
    <property type="entry name" value="sensory_box"/>
    <property type="match status" value="4"/>
</dbReference>
<feature type="domain" description="PAS" evidence="9">
    <location>
        <begin position="436"/>
        <end position="509"/>
    </location>
</feature>
<dbReference type="PROSITE" id="PS50112">
    <property type="entry name" value="PAS"/>
    <property type="match status" value="3"/>
</dbReference>
<dbReference type="Pfam" id="PF08447">
    <property type="entry name" value="PAS_3"/>
    <property type="match status" value="1"/>
</dbReference>
<comment type="caution">
    <text evidence="11">The sequence shown here is derived from an EMBL/GenBank/DDBJ whole genome shotgun (WGS) entry which is preliminary data.</text>
</comment>
<keyword evidence="3" id="KW-0597">Phosphoprotein</keyword>
<organism evidence="11 12">
    <name type="scientific">Haloarcula rubra</name>
    <dbReference type="NCBI Taxonomy" id="2487747"/>
    <lineage>
        <taxon>Archaea</taxon>
        <taxon>Methanobacteriati</taxon>
        <taxon>Methanobacteriota</taxon>
        <taxon>Stenosarchaea group</taxon>
        <taxon>Halobacteria</taxon>
        <taxon>Halobacteriales</taxon>
        <taxon>Haloarculaceae</taxon>
        <taxon>Haloarcula</taxon>
    </lineage>
</organism>
<dbReference type="Proteomes" id="UP001430377">
    <property type="component" value="Unassembled WGS sequence"/>
</dbReference>
<keyword evidence="12" id="KW-1185">Reference proteome</keyword>
<evidence type="ECO:0000259" key="9">
    <source>
        <dbReference type="PROSITE" id="PS50112"/>
    </source>
</evidence>
<reference evidence="11 12" key="1">
    <citation type="submission" date="2021-06" db="EMBL/GenBank/DDBJ databases">
        <title>Halomicroarcula sp. a new haloarchaeum isolated from saline soil.</title>
        <authorList>
            <person name="Duran-Viseras A."/>
            <person name="Sanchez-Porro C."/>
            <person name="Ventosa A."/>
        </authorList>
    </citation>
    <scope>NUCLEOTIDE SEQUENCE [LARGE SCALE GENOMIC DNA]</scope>
    <source>
        <strain evidence="11 12">F13</strain>
    </source>
</reference>
<dbReference type="FunFam" id="3.30.450.20:FF:000155">
    <property type="entry name" value="Sensor histidine kinase TodS"/>
    <property type="match status" value="2"/>
</dbReference>
<keyword evidence="4" id="KW-0808">Transferase</keyword>
<dbReference type="InterPro" id="IPR001610">
    <property type="entry name" value="PAC"/>
</dbReference>
<name>A0AAW4PRM1_9EURY</name>
<dbReference type="EMBL" id="RKLR01000004">
    <property type="protein sequence ID" value="MBX0323777.1"/>
    <property type="molecule type" value="Genomic_DNA"/>
</dbReference>
<dbReference type="InterPro" id="IPR013656">
    <property type="entry name" value="PAS_4"/>
</dbReference>
<feature type="compositionally biased region" description="Basic and acidic residues" evidence="8">
    <location>
        <begin position="30"/>
        <end position="40"/>
    </location>
</feature>
<evidence type="ECO:0000256" key="2">
    <source>
        <dbReference type="ARBA" id="ARBA00012438"/>
    </source>
</evidence>
<gene>
    <name evidence="11" type="ORF">EGH21_12130</name>
</gene>
<dbReference type="InterPro" id="IPR029016">
    <property type="entry name" value="GAF-like_dom_sf"/>
</dbReference>
<dbReference type="PANTHER" id="PTHR43304">
    <property type="entry name" value="PHYTOCHROME-LIKE PROTEIN CPH1"/>
    <property type="match status" value="1"/>
</dbReference>
<evidence type="ECO:0000256" key="4">
    <source>
        <dbReference type="ARBA" id="ARBA00022679"/>
    </source>
</evidence>
<dbReference type="SMART" id="SM00065">
    <property type="entry name" value="GAF"/>
    <property type="match status" value="2"/>
</dbReference>